<dbReference type="InterPro" id="IPR004971">
    <property type="entry name" value="mRNA_G-N7_MeTrfase_dom"/>
</dbReference>
<dbReference type="PANTHER" id="PTHR12189:SF2">
    <property type="entry name" value="MRNA CAP GUANINE-N7 METHYLTRANSFERASE"/>
    <property type="match status" value="1"/>
</dbReference>
<keyword evidence="3" id="KW-0489">Methyltransferase</keyword>
<comment type="function">
    <text evidence="1">Responsible for methylating the 5'-cap structure of mRNAs.</text>
</comment>
<dbReference type="GO" id="GO:0005634">
    <property type="term" value="C:nucleus"/>
    <property type="evidence" value="ECO:0007669"/>
    <property type="project" value="TreeGrafter"/>
</dbReference>
<keyword evidence="14" id="KW-1185">Reference proteome</keyword>
<keyword evidence="4" id="KW-0808">Transferase</keyword>
<dbReference type="GO" id="GO:0004482">
    <property type="term" value="F:mRNA 5'-cap (guanine-N7-)-methyltransferase activity"/>
    <property type="evidence" value="ECO:0007669"/>
    <property type="project" value="UniProtKB-EC"/>
</dbReference>
<reference evidence="13" key="1">
    <citation type="submission" date="2020-06" db="EMBL/GenBank/DDBJ databases">
        <title>Genomes of multiple members of Pneumocystis genus reveal paths to human pathogen Pneumocystis jirovecii.</title>
        <authorList>
            <person name="Cisse O.H."/>
            <person name="Ma L."/>
            <person name="Dekker J."/>
            <person name="Khil P."/>
            <person name="Jo J."/>
            <person name="Brenchley J."/>
            <person name="Blair R."/>
            <person name="Pahar B."/>
            <person name="Chabe M."/>
            <person name="Van Rompay K.A."/>
            <person name="Keesler R."/>
            <person name="Sukura A."/>
            <person name="Hirsch V."/>
            <person name="Kutty G."/>
            <person name="Liu Y."/>
            <person name="Peng L."/>
            <person name="Chen J."/>
            <person name="Song J."/>
            <person name="Weissenbacher-Lang C."/>
            <person name="Xu J."/>
            <person name="Upham N.S."/>
            <person name="Stajich J.E."/>
            <person name="Cuomo C.A."/>
            <person name="Cushion M.T."/>
            <person name="Kovacs J.A."/>
        </authorList>
    </citation>
    <scope>NUCLEOTIDE SEQUENCE</scope>
    <source>
        <strain evidence="13">2A</strain>
    </source>
</reference>
<dbReference type="Gene3D" id="3.40.50.150">
    <property type="entry name" value="Vaccinia Virus protein VP39"/>
    <property type="match status" value="1"/>
</dbReference>
<evidence type="ECO:0000256" key="10">
    <source>
        <dbReference type="ARBA" id="ARBA00044712"/>
    </source>
</evidence>
<evidence type="ECO:0000256" key="3">
    <source>
        <dbReference type="ARBA" id="ARBA00022603"/>
    </source>
</evidence>
<sequence length="436" mass="50694">MTDECILKHSKDCSLENCSENGLLEAIKKTRHQGLSEGSSEDASLDTQEKSLNTKKRLFPADKELCFSEVTKQGESQRELRGFGKDLGPLDNLESLVDRQEESSKRYKAPSIAKEQTNIDRKYEREKLRMNEVKTCIQSQNVTDVVRQYYNERPEVGKKRRESSPIIGLRNFNNWVKSALIRRFTKDFPKNIPLIVLDIGCGKGGDLLKWSKAGIAGYIGIDSAEVSIMQARQRFRKIRNPNFVAKFYVLDCYMNSLDAVLPPDERKFDVVSMQFCMHYAFETEEKCHQMLSNVSKSLLRGGKFIGTIPNSDFIIEKIKKLKNGEKNWGNSIYRVQFEDPPNSEFRPPFGHRYSFYLEDAVTDVPELALDYDLEMLYCKPFHDIFFQEQKDYEIKMLLERMNLDILFICFSTNIMKLCKLLYMIYAYFFLLNNASY</sequence>
<keyword evidence="7" id="KW-0506">mRNA capping</keyword>
<gene>
    <name evidence="13" type="ORF">MERGE_000636</name>
</gene>
<evidence type="ECO:0000313" key="13">
    <source>
        <dbReference type="EMBL" id="QSL66260.1"/>
    </source>
</evidence>
<evidence type="ECO:0000256" key="7">
    <source>
        <dbReference type="ARBA" id="ARBA00023042"/>
    </source>
</evidence>
<keyword evidence="7" id="KW-0507">mRNA processing</keyword>
<dbReference type="Proteomes" id="UP000663699">
    <property type="component" value="Chromosome 11"/>
</dbReference>
<evidence type="ECO:0000256" key="6">
    <source>
        <dbReference type="ARBA" id="ARBA00022884"/>
    </source>
</evidence>
<feature type="domain" description="MRNA cap 0 methyltransferase" evidence="12">
    <location>
        <begin position="164"/>
        <end position="436"/>
    </location>
</feature>
<evidence type="ECO:0000256" key="11">
    <source>
        <dbReference type="ARBA" id="ARBA00049739"/>
    </source>
</evidence>
<dbReference type="GO" id="GO:0003723">
    <property type="term" value="F:RNA binding"/>
    <property type="evidence" value="ECO:0007669"/>
    <property type="project" value="UniProtKB-KW"/>
</dbReference>
<comment type="catalytic activity">
    <reaction evidence="10">
        <text>a 5'-end (5'-triphosphoguanosine)-ribonucleoside in mRNA + S-adenosyl-L-methionine = a 5'-end (N(7)-methyl 5'-triphosphoguanosine)-ribonucleoside in mRNA + S-adenosyl-L-homocysteine</text>
        <dbReference type="Rhea" id="RHEA:67008"/>
        <dbReference type="Rhea" id="RHEA-COMP:17166"/>
        <dbReference type="Rhea" id="RHEA-COMP:17167"/>
        <dbReference type="ChEBI" id="CHEBI:57856"/>
        <dbReference type="ChEBI" id="CHEBI:59789"/>
        <dbReference type="ChEBI" id="CHEBI:156461"/>
        <dbReference type="ChEBI" id="CHEBI:167617"/>
        <dbReference type="EC" id="2.1.1.56"/>
    </reaction>
</comment>
<dbReference type="CDD" id="cd02440">
    <property type="entry name" value="AdoMet_MTases"/>
    <property type="match status" value="1"/>
</dbReference>
<accession>A0A899FQP9</accession>
<dbReference type="InterPro" id="IPR029063">
    <property type="entry name" value="SAM-dependent_MTases_sf"/>
</dbReference>
<dbReference type="Pfam" id="PF03291">
    <property type="entry name" value="mRNA_G-N7_MeTrfase"/>
    <property type="match status" value="1"/>
</dbReference>
<dbReference type="InterPro" id="IPR039753">
    <property type="entry name" value="RG7MT1"/>
</dbReference>
<evidence type="ECO:0000313" key="14">
    <source>
        <dbReference type="Proteomes" id="UP000663699"/>
    </source>
</evidence>
<evidence type="ECO:0000256" key="1">
    <source>
        <dbReference type="ARBA" id="ARBA00003378"/>
    </source>
</evidence>
<dbReference type="PROSITE" id="PS51562">
    <property type="entry name" value="RNA_CAP0_MT"/>
    <property type="match status" value="1"/>
</dbReference>
<proteinExistence type="predicted"/>
<evidence type="ECO:0000259" key="12">
    <source>
        <dbReference type="PROSITE" id="PS51562"/>
    </source>
</evidence>
<keyword evidence="6" id="KW-0694">RNA-binding</keyword>
<evidence type="ECO:0000256" key="8">
    <source>
        <dbReference type="ARBA" id="ARBA00032772"/>
    </source>
</evidence>
<evidence type="ECO:0000256" key="4">
    <source>
        <dbReference type="ARBA" id="ARBA00022679"/>
    </source>
</evidence>
<evidence type="ECO:0000256" key="9">
    <source>
        <dbReference type="ARBA" id="ARBA00033387"/>
    </source>
</evidence>
<evidence type="ECO:0000256" key="5">
    <source>
        <dbReference type="ARBA" id="ARBA00022691"/>
    </source>
</evidence>
<dbReference type="SUPFAM" id="SSF53335">
    <property type="entry name" value="S-adenosyl-L-methionine-dependent methyltransferases"/>
    <property type="match status" value="1"/>
</dbReference>
<keyword evidence="5" id="KW-0949">S-adenosyl-L-methionine</keyword>
<name>A0A899FQP9_9ASCO</name>
<protein>
    <recommendedName>
        <fullName evidence="11">mRNA cap guanine-N(7) methyltransferase</fullName>
        <ecNumber evidence="2">2.1.1.56</ecNumber>
    </recommendedName>
    <alternativeName>
        <fullName evidence="8">mRNA (guanine-N(7))-methyltransferase</fullName>
    </alternativeName>
    <alternativeName>
        <fullName evidence="9">mRNA cap methyltransferase</fullName>
    </alternativeName>
</protein>
<dbReference type="AlphaFoldDB" id="A0A899FQP9"/>
<dbReference type="PANTHER" id="PTHR12189">
    <property type="entry name" value="MRNA GUANINE-7- METHYLTRANSFERASE"/>
    <property type="match status" value="1"/>
</dbReference>
<evidence type="ECO:0000256" key="2">
    <source>
        <dbReference type="ARBA" id="ARBA00011926"/>
    </source>
</evidence>
<dbReference type="OrthoDB" id="10248867at2759"/>
<dbReference type="EC" id="2.1.1.56" evidence="2"/>
<organism evidence="13 14">
    <name type="scientific">Pneumocystis wakefieldiae</name>
    <dbReference type="NCBI Taxonomy" id="38082"/>
    <lineage>
        <taxon>Eukaryota</taxon>
        <taxon>Fungi</taxon>
        <taxon>Dikarya</taxon>
        <taxon>Ascomycota</taxon>
        <taxon>Taphrinomycotina</taxon>
        <taxon>Pneumocystomycetes</taxon>
        <taxon>Pneumocystaceae</taxon>
        <taxon>Pneumocystis</taxon>
    </lineage>
</organism>
<dbReference type="EMBL" id="CP054542">
    <property type="protein sequence ID" value="QSL66260.1"/>
    <property type="molecule type" value="Genomic_DNA"/>
</dbReference>